<keyword evidence="3" id="KW-1185">Reference proteome</keyword>
<keyword evidence="1" id="KW-0732">Signal</keyword>
<feature type="signal peptide" evidence="1">
    <location>
        <begin position="1"/>
        <end position="19"/>
    </location>
</feature>
<protein>
    <submittedName>
        <fullName evidence="2">Uncharacterized protein</fullName>
    </submittedName>
</protein>
<evidence type="ECO:0000256" key="1">
    <source>
        <dbReference type="SAM" id="SignalP"/>
    </source>
</evidence>
<feature type="chain" id="PRO_5045940897" evidence="1">
    <location>
        <begin position="20"/>
        <end position="104"/>
    </location>
</feature>
<organism evidence="2 3">
    <name type="scientific">Nesidiocoris tenuis</name>
    <dbReference type="NCBI Taxonomy" id="355587"/>
    <lineage>
        <taxon>Eukaryota</taxon>
        <taxon>Metazoa</taxon>
        <taxon>Ecdysozoa</taxon>
        <taxon>Arthropoda</taxon>
        <taxon>Hexapoda</taxon>
        <taxon>Insecta</taxon>
        <taxon>Pterygota</taxon>
        <taxon>Neoptera</taxon>
        <taxon>Paraneoptera</taxon>
        <taxon>Hemiptera</taxon>
        <taxon>Heteroptera</taxon>
        <taxon>Panheteroptera</taxon>
        <taxon>Cimicomorpha</taxon>
        <taxon>Miridae</taxon>
        <taxon>Dicyphina</taxon>
        <taxon>Nesidiocoris</taxon>
    </lineage>
</organism>
<accession>A0ABN7BDI8</accession>
<gene>
    <name evidence="2" type="ORF">NTJ_14733</name>
</gene>
<proteinExistence type="predicted"/>
<reference evidence="2 3" key="1">
    <citation type="submission" date="2023-09" db="EMBL/GenBank/DDBJ databases">
        <title>Nesidiocoris tenuis whole genome shotgun sequence.</title>
        <authorList>
            <person name="Shibata T."/>
            <person name="Shimoda M."/>
            <person name="Kobayashi T."/>
            <person name="Uehara T."/>
        </authorList>
    </citation>
    <scope>NUCLEOTIDE SEQUENCE [LARGE SCALE GENOMIC DNA]</scope>
    <source>
        <strain evidence="2 3">Japan</strain>
    </source>
</reference>
<name>A0ABN7BDI8_9HEMI</name>
<dbReference type="Proteomes" id="UP001307889">
    <property type="component" value="Chromosome 13"/>
</dbReference>
<evidence type="ECO:0000313" key="2">
    <source>
        <dbReference type="EMBL" id="BET01915.1"/>
    </source>
</evidence>
<sequence length="104" mass="11608">MMSIAPSLLLAFFSVQILSSLGSTAEERRSDVRAVLGEMPDPGFWPTRGRRSGGGAPLIPVDLSTPPSYFWLQHYRQLFTNPLCGEVPVIQRSFNPELRFVQKS</sequence>
<dbReference type="EMBL" id="AP028921">
    <property type="protein sequence ID" value="BET01915.1"/>
    <property type="molecule type" value="Genomic_DNA"/>
</dbReference>
<evidence type="ECO:0000313" key="3">
    <source>
        <dbReference type="Proteomes" id="UP001307889"/>
    </source>
</evidence>